<dbReference type="AlphaFoldDB" id="A0A397JG64"/>
<dbReference type="GO" id="GO:0005634">
    <property type="term" value="C:nucleus"/>
    <property type="evidence" value="ECO:0007669"/>
    <property type="project" value="UniProtKB-SubCell"/>
</dbReference>
<feature type="region of interest" description="Disordered" evidence="3">
    <location>
        <begin position="1"/>
        <end position="34"/>
    </location>
</feature>
<evidence type="ECO:0000313" key="5">
    <source>
        <dbReference type="EMBL" id="RHZ86577.1"/>
    </source>
</evidence>
<comment type="caution">
    <text evidence="5">The sequence shown here is derived from an EMBL/GenBank/DDBJ whole genome shotgun (WGS) entry which is preliminary data.</text>
</comment>
<keyword evidence="2" id="KW-0539">Nucleus</keyword>
<dbReference type="EMBL" id="PQFF01000045">
    <property type="protein sequence ID" value="RHZ86577.1"/>
    <property type="molecule type" value="Genomic_DNA"/>
</dbReference>
<feature type="domain" description="Mediator complex subunit 15 KIX" evidence="4">
    <location>
        <begin position="43"/>
        <end position="114"/>
    </location>
</feature>
<sequence length="174" mass="20297">MNVTNNNNNNINNNYNNNVSGTTTTTPPTPSTTTTITTITTTTDWRQSLTEQDRKKYTYMFFKGLEVFQKISQINFNIAKSWETQAYNRAHSREEYSNTIGNRLKDLIKKVQAAGRRRRQHLRALRVLQLQQQFNTQNTQNSIQSRVMQQQRQQNTNQIVQSRILQQPPLPPPL</sequence>
<name>A0A397JG64_9GLOM</name>
<evidence type="ECO:0000256" key="1">
    <source>
        <dbReference type="ARBA" id="ARBA00004123"/>
    </source>
</evidence>
<proteinExistence type="predicted"/>
<evidence type="ECO:0000313" key="6">
    <source>
        <dbReference type="Proteomes" id="UP000266861"/>
    </source>
</evidence>
<dbReference type="Pfam" id="PF16987">
    <property type="entry name" value="KIX_2"/>
    <property type="match status" value="1"/>
</dbReference>
<keyword evidence="6" id="KW-1185">Reference proteome</keyword>
<protein>
    <recommendedName>
        <fullName evidence="4">Mediator complex subunit 15 KIX domain-containing protein</fullName>
    </recommendedName>
</protein>
<evidence type="ECO:0000259" key="4">
    <source>
        <dbReference type="Pfam" id="PF16987"/>
    </source>
</evidence>
<dbReference type="OrthoDB" id="2396008at2759"/>
<accession>A0A397JG64</accession>
<gene>
    <name evidence="5" type="ORF">Glove_48g42</name>
</gene>
<comment type="subcellular location">
    <subcellularLocation>
        <location evidence="1">Nucleus</location>
    </subcellularLocation>
</comment>
<dbReference type="InterPro" id="IPR036546">
    <property type="entry name" value="MED15_KIX"/>
</dbReference>
<reference evidence="5 6" key="1">
    <citation type="submission" date="2018-08" db="EMBL/GenBank/DDBJ databases">
        <title>Genome and evolution of the arbuscular mycorrhizal fungus Diversispora epigaea (formerly Glomus versiforme) and its bacterial endosymbionts.</title>
        <authorList>
            <person name="Sun X."/>
            <person name="Fei Z."/>
            <person name="Harrison M."/>
        </authorList>
    </citation>
    <scope>NUCLEOTIDE SEQUENCE [LARGE SCALE GENOMIC DNA]</scope>
    <source>
        <strain evidence="5 6">IT104</strain>
    </source>
</reference>
<evidence type="ECO:0000256" key="3">
    <source>
        <dbReference type="SAM" id="MobiDB-lite"/>
    </source>
</evidence>
<dbReference type="Proteomes" id="UP000266861">
    <property type="component" value="Unassembled WGS sequence"/>
</dbReference>
<organism evidence="5 6">
    <name type="scientific">Diversispora epigaea</name>
    <dbReference type="NCBI Taxonomy" id="1348612"/>
    <lineage>
        <taxon>Eukaryota</taxon>
        <taxon>Fungi</taxon>
        <taxon>Fungi incertae sedis</taxon>
        <taxon>Mucoromycota</taxon>
        <taxon>Glomeromycotina</taxon>
        <taxon>Glomeromycetes</taxon>
        <taxon>Diversisporales</taxon>
        <taxon>Diversisporaceae</taxon>
        <taxon>Diversispora</taxon>
    </lineage>
</organism>
<evidence type="ECO:0000256" key="2">
    <source>
        <dbReference type="ARBA" id="ARBA00023242"/>
    </source>
</evidence>